<feature type="region of interest" description="Disordered" evidence="7">
    <location>
        <begin position="937"/>
        <end position="965"/>
    </location>
</feature>
<dbReference type="InterPro" id="IPR001214">
    <property type="entry name" value="SET_dom"/>
</dbReference>
<dbReference type="PROSITE" id="PS50280">
    <property type="entry name" value="SET"/>
    <property type="match status" value="1"/>
</dbReference>
<feature type="domain" description="C2H2-type" evidence="8">
    <location>
        <begin position="973"/>
        <end position="1001"/>
    </location>
</feature>
<keyword evidence="4" id="KW-0808">Transferase</keyword>
<dbReference type="Pfam" id="PF18868">
    <property type="entry name" value="zf-C2H2_3rep"/>
    <property type="match status" value="1"/>
</dbReference>
<dbReference type="InterPro" id="IPR003616">
    <property type="entry name" value="Post-SET_dom"/>
</dbReference>
<dbReference type="PANTHER" id="PTHR47325:SF1">
    <property type="entry name" value="HISTONE-LYSINE N-METHYLTRANSFERASE SUVR5"/>
    <property type="match status" value="1"/>
</dbReference>
<evidence type="ECO:0008006" key="14">
    <source>
        <dbReference type="Google" id="ProtNLM"/>
    </source>
</evidence>
<dbReference type="InterPro" id="IPR013087">
    <property type="entry name" value="Znf_C2H2_type"/>
</dbReference>
<accession>A0AAD3Y0Y6</accession>
<keyword evidence="3" id="KW-0489">Methyltransferase</keyword>
<dbReference type="GO" id="GO:0005694">
    <property type="term" value="C:chromosome"/>
    <property type="evidence" value="ECO:0007669"/>
    <property type="project" value="UniProtKB-SubCell"/>
</dbReference>
<organism evidence="12 13">
    <name type="scientific">Nepenthes gracilis</name>
    <name type="common">Slender pitcher plant</name>
    <dbReference type="NCBI Taxonomy" id="150966"/>
    <lineage>
        <taxon>Eukaryota</taxon>
        <taxon>Viridiplantae</taxon>
        <taxon>Streptophyta</taxon>
        <taxon>Embryophyta</taxon>
        <taxon>Tracheophyta</taxon>
        <taxon>Spermatophyta</taxon>
        <taxon>Magnoliopsida</taxon>
        <taxon>eudicotyledons</taxon>
        <taxon>Gunneridae</taxon>
        <taxon>Pentapetalae</taxon>
        <taxon>Caryophyllales</taxon>
        <taxon>Nepenthaceae</taxon>
        <taxon>Nepenthes</taxon>
    </lineage>
</organism>
<evidence type="ECO:0000259" key="9">
    <source>
        <dbReference type="PROSITE" id="PS50280"/>
    </source>
</evidence>
<dbReference type="SMART" id="SM00317">
    <property type="entry name" value="SET"/>
    <property type="match status" value="1"/>
</dbReference>
<evidence type="ECO:0000256" key="4">
    <source>
        <dbReference type="ARBA" id="ARBA00022679"/>
    </source>
</evidence>
<proteinExistence type="predicted"/>
<keyword evidence="6" id="KW-0862">Zinc</keyword>
<dbReference type="Gene3D" id="2.170.270.10">
    <property type="entry name" value="SET domain"/>
    <property type="match status" value="1"/>
</dbReference>
<dbReference type="PANTHER" id="PTHR47325">
    <property type="entry name" value="HISTONE-LYSINE N-METHYLTRANSFERASE SUVR5"/>
    <property type="match status" value="1"/>
</dbReference>
<dbReference type="InterPro" id="IPR007728">
    <property type="entry name" value="Pre-SET_dom"/>
</dbReference>
<dbReference type="Proteomes" id="UP001279734">
    <property type="component" value="Unassembled WGS sequence"/>
</dbReference>
<evidence type="ECO:0000256" key="6">
    <source>
        <dbReference type="PROSITE-ProRule" id="PRU00042"/>
    </source>
</evidence>
<dbReference type="SMART" id="SM00355">
    <property type="entry name" value="ZnF_C2H2"/>
    <property type="match status" value="4"/>
</dbReference>
<dbReference type="PROSITE" id="PS50868">
    <property type="entry name" value="POST_SET"/>
    <property type="match status" value="1"/>
</dbReference>
<evidence type="ECO:0000313" key="12">
    <source>
        <dbReference type="EMBL" id="GMH25242.1"/>
    </source>
</evidence>
<evidence type="ECO:0000259" key="10">
    <source>
        <dbReference type="PROSITE" id="PS50867"/>
    </source>
</evidence>
<dbReference type="EMBL" id="BSYO01000029">
    <property type="protein sequence ID" value="GMH25242.1"/>
    <property type="molecule type" value="Genomic_DNA"/>
</dbReference>
<feature type="region of interest" description="Disordered" evidence="7">
    <location>
        <begin position="379"/>
        <end position="424"/>
    </location>
</feature>
<keyword evidence="6" id="KW-0479">Metal-binding</keyword>
<dbReference type="GO" id="GO:0042054">
    <property type="term" value="F:histone methyltransferase activity"/>
    <property type="evidence" value="ECO:0007669"/>
    <property type="project" value="InterPro"/>
</dbReference>
<feature type="domain" description="C2H2-type" evidence="8">
    <location>
        <begin position="870"/>
        <end position="893"/>
    </location>
</feature>
<sequence length="1520" mass="172353">MEVIACSNLRHAEESDCSQQKSLMDLVYDGKSNCHEHAKRVQLADHELNHFVLNPNLAREGIKCEALGPVADELCSPEGRDNGSSCCDLDVNSQKISGDFHELDDDKEDIESHDEESCAAFENSQVIVDTIESDMPSENKDEESSPLESKWPDKDEALALWVKWRGKWQAGIKCVRADWPLATVKAKPTHDRKNYIVIFFPHSRNYSWADTLLVCSINEFPQPIVHKSHKVGVLLVKDLTVARRFIMQKLAVGMLNIIDQLHLQVLIETARDVIVWKEFATEASRCKGYPDLGRMLLKLQNMLLQRYINAGWLQDSFNSWVKRCQNALSAESIELLKEELEDSILWNEVNSLQDVQGQPALGSEWKTWKHEVMKLFSTSHPNSCSGDLEQLSKNDVDRNNNSPLTNLQLSRKRPKLEVRRAEPHSSIVQNQIPRANTIIEIDSQFFVGRSTPTSVSAMPSALKEESHRDGAAPISPLGCVPNRWDDIVVHNSNTEPINSKDVGLRPMNRLPEMKSSYLVHKSRQCKAFIEAKGRHCVRWANDGDDYCCVHLASRFSGSTTRAEGTPVAEAPMCEGITTLGTKCKHHSLYGSSFCKKHRPRDEVLKNTGSPEYQRKRNHEEHVSMSETTYYKEEILAGENQKPLLVEPISAVEAETFDEGNSLFKMPLHFTGDCNSTGVPHCIGLDFHEGGVCCLESPKRHSLYCEKHIPSWLKRARNGKSRIISKEVFVDLLMGCPSQEHKVCLHQACELFYKLFKSILSLRNQVPREIQFQWALSEASKDLHVAEFLMKLVSSEKERLRRIWGFGFDKDEQVSSSAGEEELVMAAAGENNHEEILKCKFCSEEFCDDRALGTHWMESHNKEAQWLFRGYACAICLDSFTNRSVLETHVQERHHAQFVEHCMLFQCVPCGSHFGNSEELWSHVRSVHTNGFRQSKAVENSNLSVGEESEQKPDLRNPPSMENNSENQVTVRKYICRFCGLKFDLLPDLGRHHQAAHMGPNLVSSRPSKKGLRFYAYRLKSGRLSRPRFRKGLGGASYRLKNKVTAGLKKWIPLSNSFDAGGASMQSHLTEAAKLGGLTEFQCLDIAKILCSEAQKTKARPNNHDILSIARSSCCKVSLQASLEEKYGVLPERLYLKAAKLCSEHNIQVAWHQEQFTCRRGCQSLKEQNMLSVSVSPLKEYVGQRISTLSDPEEDKWEMEECHYVIDSRHLRHKTLQTTIILCNDISFGQEPVPIACVIDKNLMDSLQDPSYGFDGQITFMPWESFNYVIKPQFHQSLDINLQSLQLGCGCAQSTCCPERCDHVYLFNNDYEDAKDIYGKPMQGRFPYDEKGLLILEDGYLVYECNDICSCGRKCPNRILQNGLQLKLEVFKTEKKGWAVRASEPILHGTFVCEFLGEVLNEQESNVRRKRYGKGGCNYLFDVESCMSDIIRLNEEQVSYVIDATQYGNISRFINHSCSPNLVNRVVLVESMETPFAHIGLYARRDIVAGEELTFDYRHGLQLGKGCPCLCGALTCRGQLC</sequence>
<evidence type="ECO:0000313" key="13">
    <source>
        <dbReference type="Proteomes" id="UP001279734"/>
    </source>
</evidence>
<dbReference type="PROSITE" id="PS50867">
    <property type="entry name" value="PRE_SET"/>
    <property type="match status" value="1"/>
</dbReference>
<evidence type="ECO:0000256" key="1">
    <source>
        <dbReference type="ARBA" id="ARBA00004286"/>
    </source>
</evidence>
<dbReference type="InterPro" id="IPR046341">
    <property type="entry name" value="SET_dom_sf"/>
</dbReference>
<dbReference type="InterPro" id="IPR040689">
    <property type="entry name" value="SUVR5_Znf-C2H2_3rpt"/>
</dbReference>
<feature type="domain" description="SET" evidence="9">
    <location>
        <begin position="1365"/>
        <end position="1497"/>
    </location>
</feature>
<feature type="domain" description="Pre-SET" evidence="10">
    <location>
        <begin position="1286"/>
        <end position="1362"/>
    </location>
</feature>
<dbReference type="SMART" id="SM00468">
    <property type="entry name" value="PreSET"/>
    <property type="match status" value="1"/>
</dbReference>
<evidence type="ECO:0000256" key="5">
    <source>
        <dbReference type="ARBA" id="ARBA00022691"/>
    </source>
</evidence>
<evidence type="ECO:0000259" key="11">
    <source>
        <dbReference type="PROSITE" id="PS50868"/>
    </source>
</evidence>
<feature type="domain" description="C2H2-type" evidence="8">
    <location>
        <begin position="836"/>
        <end position="864"/>
    </location>
</feature>
<gene>
    <name evidence="12" type="ORF">Nepgr_027085</name>
</gene>
<keyword evidence="5" id="KW-0949">S-adenosyl-L-methionine</keyword>
<keyword evidence="6" id="KW-0863">Zinc-finger</keyword>
<evidence type="ECO:0000256" key="3">
    <source>
        <dbReference type="ARBA" id="ARBA00022603"/>
    </source>
</evidence>
<feature type="domain" description="C2H2-type" evidence="8">
    <location>
        <begin position="904"/>
        <end position="929"/>
    </location>
</feature>
<dbReference type="GO" id="GO:0032259">
    <property type="term" value="P:methylation"/>
    <property type="evidence" value="ECO:0007669"/>
    <property type="project" value="UniProtKB-KW"/>
</dbReference>
<feature type="compositionally biased region" description="Polar residues" evidence="7">
    <location>
        <begin position="399"/>
        <end position="409"/>
    </location>
</feature>
<name>A0AAD3Y0Y6_NEPGR</name>
<dbReference type="GO" id="GO:0005634">
    <property type="term" value="C:nucleus"/>
    <property type="evidence" value="ECO:0007669"/>
    <property type="project" value="InterPro"/>
</dbReference>
<dbReference type="Pfam" id="PF05033">
    <property type="entry name" value="Pre-SET"/>
    <property type="match status" value="1"/>
</dbReference>
<comment type="subcellular location">
    <subcellularLocation>
        <location evidence="1">Chromosome</location>
    </subcellularLocation>
</comment>
<keyword evidence="2" id="KW-0158">Chromosome</keyword>
<evidence type="ECO:0000256" key="2">
    <source>
        <dbReference type="ARBA" id="ARBA00022454"/>
    </source>
</evidence>
<feature type="domain" description="Post-SET" evidence="11">
    <location>
        <begin position="1504"/>
        <end position="1520"/>
    </location>
</feature>
<dbReference type="GO" id="GO:0008270">
    <property type="term" value="F:zinc ion binding"/>
    <property type="evidence" value="ECO:0007669"/>
    <property type="project" value="UniProtKB-KW"/>
</dbReference>
<dbReference type="SUPFAM" id="SSF82199">
    <property type="entry name" value="SET domain"/>
    <property type="match status" value="1"/>
</dbReference>
<reference evidence="12" key="1">
    <citation type="submission" date="2023-05" db="EMBL/GenBank/DDBJ databases">
        <title>Nepenthes gracilis genome sequencing.</title>
        <authorList>
            <person name="Fukushima K."/>
        </authorList>
    </citation>
    <scope>NUCLEOTIDE SEQUENCE</scope>
    <source>
        <strain evidence="12">SING2019-196</strain>
    </source>
</reference>
<evidence type="ECO:0000256" key="7">
    <source>
        <dbReference type="SAM" id="MobiDB-lite"/>
    </source>
</evidence>
<dbReference type="Gene3D" id="3.30.160.60">
    <property type="entry name" value="Classic Zinc Finger"/>
    <property type="match status" value="2"/>
</dbReference>
<protein>
    <recommendedName>
        <fullName evidence="14">Histone-lysine N-methyltransferase SUVR5</fullName>
    </recommendedName>
</protein>
<dbReference type="PROSITE" id="PS50157">
    <property type="entry name" value="ZINC_FINGER_C2H2_2"/>
    <property type="match status" value="4"/>
</dbReference>
<comment type="caution">
    <text evidence="12">The sequence shown here is derived from an EMBL/GenBank/DDBJ whole genome shotgun (WGS) entry which is preliminary data.</text>
</comment>
<keyword evidence="13" id="KW-1185">Reference proteome</keyword>
<evidence type="ECO:0000259" key="8">
    <source>
        <dbReference type="PROSITE" id="PS50157"/>
    </source>
</evidence>
<dbReference type="Pfam" id="PF00856">
    <property type="entry name" value="SET"/>
    <property type="match status" value="1"/>
</dbReference>
<dbReference type="PROSITE" id="PS00028">
    <property type="entry name" value="ZINC_FINGER_C2H2_1"/>
    <property type="match status" value="3"/>
</dbReference>